<organism evidence="2 3">
    <name type="scientific">Araneus ventricosus</name>
    <name type="common">Orbweaver spider</name>
    <name type="synonym">Epeira ventricosa</name>
    <dbReference type="NCBI Taxonomy" id="182803"/>
    <lineage>
        <taxon>Eukaryota</taxon>
        <taxon>Metazoa</taxon>
        <taxon>Ecdysozoa</taxon>
        <taxon>Arthropoda</taxon>
        <taxon>Chelicerata</taxon>
        <taxon>Arachnida</taxon>
        <taxon>Araneae</taxon>
        <taxon>Araneomorphae</taxon>
        <taxon>Entelegynae</taxon>
        <taxon>Araneoidea</taxon>
        <taxon>Araneidae</taxon>
        <taxon>Araneus</taxon>
    </lineage>
</organism>
<keyword evidence="3" id="KW-1185">Reference proteome</keyword>
<evidence type="ECO:0000313" key="2">
    <source>
        <dbReference type="EMBL" id="GBN36958.1"/>
    </source>
</evidence>
<evidence type="ECO:0000256" key="1">
    <source>
        <dbReference type="SAM" id="MobiDB-lite"/>
    </source>
</evidence>
<dbReference type="InterPro" id="IPR036397">
    <property type="entry name" value="RNaseH_sf"/>
</dbReference>
<accession>A0A4Y2NBY1</accession>
<evidence type="ECO:0000313" key="3">
    <source>
        <dbReference type="Proteomes" id="UP000499080"/>
    </source>
</evidence>
<dbReference type="EMBL" id="BGPR01008932">
    <property type="protein sequence ID" value="GBN36958.1"/>
    <property type="molecule type" value="Genomic_DNA"/>
</dbReference>
<protein>
    <submittedName>
        <fullName evidence="2">Uncharacterized protein</fullName>
    </submittedName>
</protein>
<dbReference type="Proteomes" id="UP000499080">
    <property type="component" value="Unassembled WGS sequence"/>
</dbReference>
<dbReference type="AlphaFoldDB" id="A0A4Y2NBY1"/>
<feature type="region of interest" description="Disordered" evidence="1">
    <location>
        <begin position="31"/>
        <end position="50"/>
    </location>
</feature>
<gene>
    <name evidence="2" type="ORF">AVEN_127470_1</name>
</gene>
<comment type="caution">
    <text evidence="2">The sequence shown here is derived from an EMBL/GenBank/DDBJ whole genome shotgun (WGS) entry which is preliminary data.</text>
</comment>
<proteinExistence type="predicted"/>
<sequence length="105" mass="11860">MDEWKRIGWSDESRFLIHHVDGRVRERRLPDEQVLPSSTAGHTQAGGSGTMHWGTFSWEAACGRTDHEICELSEHHCGSVAPLHWRLSSQLEMELPAGQRPMSQG</sequence>
<name>A0A4Y2NBY1_ARAVE</name>
<dbReference type="Gene3D" id="3.30.420.10">
    <property type="entry name" value="Ribonuclease H-like superfamily/Ribonuclease H"/>
    <property type="match status" value="1"/>
</dbReference>
<dbReference type="GO" id="GO:0003676">
    <property type="term" value="F:nucleic acid binding"/>
    <property type="evidence" value="ECO:0007669"/>
    <property type="project" value="InterPro"/>
</dbReference>
<reference evidence="2 3" key="1">
    <citation type="journal article" date="2019" name="Sci. Rep.">
        <title>Orb-weaving spider Araneus ventricosus genome elucidates the spidroin gene catalogue.</title>
        <authorList>
            <person name="Kono N."/>
            <person name="Nakamura H."/>
            <person name="Ohtoshi R."/>
            <person name="Moran D.A.P."/>
            <person name="Shinohara A."/>
            <person name="Yoshida Y."/>
            <person name="Fujiwara M."/>
            <person name="Mori M."/>
            <person name="Tomita M."/>
            <person name="Arakawa K."/>
        </authorList>
    </citation>
    <scope>NUCLEOTIDE SEQUENCE [LARGE SCALE GENOMIC DNA]</scope>
</reference>